<feature type="region of interest" description="Disordered" evidence="1">
    <location>
        <begin position="30"/>
        <end position="65"/>
    </location>
</feature>
<gene>
    <name evidence="2" type="ORF">ECANGB1_1095</name>
</gene>
<dbReference type="VEuPathDB" id="MicrosporidiaDB:ECANGB1_1095"/>
<feature type="compositionally biased region" description="Basic and acidic residues" evidence="1">
    <location>
        <begin position="30"/>
        <end position="57"/>
    </location>
</feature>
<dbReference type="EMBL" id="LWDP01000030">
    <property type="protein sequence ID" value="ORD94186.1"/>
    <property type="molecule type" value="Genomic_DNA"/>
</dbReference>
<name>A0A1Y1S842_9MICR</name>
<accession>A0A1Y1S842</accession>
<evidence type="ECO:0000256" key="1">
    <source>
        <dbReference type="SAM" id="MobiDB-lite"/>
    </source>
</evidence>
<comment type="caution">
    <text evidence="2">The sequence shown here is derived from an EMBL/GenBank/DDBJ whole genome shotgun (WGS) entry which is preliminary data.</text>
</comment>
<proteinExistence type="predicted"/>
<evidence type="ECO:0000313" key="2">
    <source>
        <dbReference type="EMBL" id="ORD94186.1"/>
    </source>
</evidence>
<protein>
    <submittedName>
        <fullName evidence="2">Uncharacterized protein</fullName>
    </submittedName>
</protein>
<keyword evidence="3" id="KW-1185">Reference proteome</keyword>
<organism evidence="2 3">
    <name type="scientific">Enterospora canceri</name>
    <dbReference type="NCBI Taxonomy" id="1081671"/>
    <lineage>
        <taxon>Eukaryota</taxon>
        <taxon>Fungi</taxon>
        <taxon>Fungi incertae sedis</taxon>
        <taxon>Microsporidia</taxon>
        <taxon>Enterocytozoonidae</taxon>
        <taxon>Enterospora</taxon>
    </lineage>
</organism>
<reference evidence="2 3" key="1">
    <citation type="journal article" date="2017" name="Environ. Microbiol.">
        <title>Decay of the glycolytic pathway and adaptation to intranuclear parasitism within Enterocytozoonidae microsporidia.</title>
        <authorList>
            <person name="Wiredu Boakye D."/>
            <person name="Jaroenlak P."/>
            <person name="Prachumwat A."/>
            <person name="Williams T.A."/>
            <person name="Bateman K.S."/>
            <person name="Itsathitphaisarn O."/>
            <person name="Sritunyalucksana K."/>
            <person name="Paszkiewicz K.H."/>
            <person name="Moore K.A."/>
            <person name="Stentiford G.D."/>
            <person name="Williams B.A."/>
        </authorList>
    </citation>
    <scope>NUCLEOTIDE SEQUENCE [LARGE SCALE GENOMIC DNA]</scope>
    <source>
        <strain evidence="2 3">GB1</strain>
    </source>
</reference>
<sequence>MAEKILKKKWKGTKVKRGSGLVGYERRKAIKADRKRQAEEDREILDEMKRNKREYHEKKKSGKKK</sequence>
<evidence type="ECO:0000313" key="3">
    <source>
        <dbReference type="Proteomes" id="UP000192639"/>
    </source>
</evidence>
<dbReference type="Proteomes" id="UP000192639">
    <property type="component" value="Unassembled WGS sequence"/>
</dbReference>
<dbReference type="AlphaFoldDB" id="A0A1Y1S842"/>